<dbReference type="InterPro" id="IPR017871">
    <property type="entry name" value="ABC_transporter-like_CS"/>
</dbReference>
<accession>A0A5P8FKQ9</accession>
<dbReference type="GO" id="GO:0005886">
    <property type="term" value="C:plasma membrane"/>
    <property type="evidence" value="ECO:0007669"/>
    <property type="project" value="UniProtKB-SubCell"/>
</dbReference>
<dbReference type="SMART" id="SM00382">
    <property type="entry name" value="AAA"/>
    <property type="match status" value="1"/>
</dbReference>
<gene>
    <name evidence="8" type="ORF">EEW87_005190</name>
</gene>
<dbReference type="OrthoDB" id="6198786at2"/>
<dbReference type="Proteomes" id="UP000271708">
    <property type="component" value="Chromosome"/>
</dbReference>
<protein>
    <submittedName>
        <fullName evidence="8">ATP-binding cassette domain-containing protein</fullName>
    </submittedName>
</protein>
<keyword evidence="4" id="KW-0547">Nucleotide-binding</keyword>
<dbReference type="SUPFAM" id="SSF52540">
    <property type="entry name" value="P-loop containing nucleoside triphosphate hydrolases"/>
    <property type="match status" value="1"/>
</dbReference>
<dbReference type="PANTHER" id="PTHR42711:SF5">
    <property type="entry name" value="ABC TRANSPORTER ATP-BINDING PROTEIN NATA"/>
    <property type="match status" value="1"/>
</dbReference>
<reference evidence="8 9" key="1">
    <citation type="submission" date="2019-09" db="EMBL/GenBank/DDBJ databases">
        <title>Complete Genome Sequence of Janibacter melonis M714 with both human health impact and industrial applications.</title>
        <authorList>
            <person name="Jin M."/>
            <person name="Zhao Q.R."/>
        </authorList>
    </citation>
    <scope>NUCLEOTIDE SEQUENCE [LARGE SCALE GENOMIC DNA]</scope>
    <source>
        <strain evidence="8 9">M714</strain>
    </source>
</reference>
<keyword evidence="6" id="KW-0046">Antibiotic resistance</keyword>
<dbReference type="RefSeq" id="WP_123090932.1">
    <property type="nucleotide sequence ID" value="NZ_CP044548.2"/>
</dbReference>
<evidence type="ECO:0000256" key="5">
    <source>
        <dbReference type="ARBA" id="ARBA00022840"/>
    </source>
</evidence>
<dbReference type="PROSITE" id="PS00211">
    <property type="entry name" value="ABC_TRANSPORTER_1"/>
    <property type="match status" value="1"/>
</dbReference>
<dbReference type="GeneID" id="59160544"/>
<comment type="similarity">
    <text evidence="2">Belongs to the ABC transporter superfamily.</text>
</comment>
<feature type="domain" description="ABC transporter" evidence="7">
    <location>
        <begin position="7"/>
        <end position="215"/>
    </location>
</feature>
<evidence type="ECO:0000256" key="2">
    <source>
        <dbReference type="ARBA" id="ARBA00005417"/>
    </source>
</evidence>
<dbReference type="InterPro" id="IPR003593">
    <property type="entry name" value="AAA+_ATPase"/>
</dbReference>
<dbReference type="KEGG" id="jme:EEW87_005190"/>
<sequence length="215" mass="22980">MDAPARVEIEDVGVSIGPRPLLALVSATVEPGRCLAVRGDNGTGKTTLLRVVAGAQAPSTGEVRVAGTRVDARSSGLRRRLGGLLGPSAIYPDLTVYEHLLLVDASWGGDPATVEQRVDEVLDGLTIGGLADRFVTELSSGQRQLADIALVLFRPADLLVLDEPEQRLDEDRRRVVAELLRERVRAGTTMLLATHDPLLAEIVADDELVLRPAEA</sequence>
<dbReference type="GO" id="GO:0046677">
    <property type="term" value="P:response to antibiotic"/>
    <property type="evidence" value="ECO:0007669"/>
    <property type="project" value="UniProtKB-KW"/>
</dbReference>
<evidence type="ECO:0000259" key="7">
    <source>
        <dbReference type="PROSITE" id="PS50893"/>
    </source>
</evidence>
<evidence type="ECO:0000256" key="6">
    <source>
        <dbReference type="ARBA" id="ARBA00023251"/>
    </source>
</evidence>
<dbReference type="Gene3D" id="3.40.50.300">
    <property type="entry name" value="P-loop containing nucleotide triphosphate hydrolases"/>
    <property type="match status" value="1"/>
</dbReference>
<dbReference type="AlphaFoldDB" id="A0A5P8FKQ9"/>
<dbReference type="GO" id="GO:0005524">
    <property type="term" value="F:ATP binding"/>
    <property type="evidence" value="ECO:0007669"/>
    <property type="project" value="UniProtKB-KW"/>
</dbReference>
<comment type="subcellular location">
    <subcellularLocation>
        <location evidence="1">Cell membrane</location>
        <topology evidence="1">Peripheral membrane protein</topology>
    </subcellularLocation>
</comment>
<dbReference type="PROSITE" id="PS50893">
    <property type="entry name" value="ABC_TRANSPORTER_2"/>
    <property type="match status" value="1"/>
</dbReference>
<dbReference type="InterPro" id="IPR027417">
    <property type="entry name" value="P-loop_NTPase"/>
</dbReference>
<proteinExistence type="inferred from homology"/>
<dbReference type="EMBL" id="CP044548">
    <property type="protein sequence ID" value="QFQ29858.1"/>
    <property type="molecule type" value="Genomic_DNA"/>
</dbReference>
<evidence type="ECO:0000256" key="1">
    <source>
        <dbReference type="ARBA" id="ARBA00004202"/>
    </source>
</evidence>
<evidence type="ECO:0000313" key="8">
    <source>
        <dbReference type="EMBL" id="QFQ29858.1"/>
    </source>
</evidence>
<evidence type="ECO:0000256" key="4">
    <source>
        <dbReference type="ARBA" id="ARBA00022741"/>
    </source>
</evidence>
<keyword evidence="5 8" id="KW-0067">ATP-binding</keyword>
<keyword evidence="3" id="KW-0813">Transport</keyword>
<evidence type="ECO:0000313" key="9">
    <source>
        <dbReference type="Proteomes" id="UP000271708"/>
    </source>
</evidence>
<dbReference type="Pfam" id="PF00005">
    <property type="entry name" value="ABC_tran"/>
    <property type="match status" value="1"/>
</dbReference>
<organism evidence="8 9">
    <name type="scientific">Janibacter melonis</name>
    <dbReference type="NCBI Taxonomy" id="262209"/>
    <lineage>
        <taxon>Bacteria</taxon>
        <taxon>Bacillati</taxon>
        <taxon>Actinomycetota</taxon>
        <taxon>Actinomycetes</taxon>
        <taxon>Micrococcales</taxon>
        <taxon>Intrasporangiaceae</taxon>
        <taxon>Janibacter</taxon>
    </lineage>
</organism>
<dbReference type="PANTHER" id="PTHR42711">
    <property type="entry name" value="ABC TRANSPORTER ATP-BINDING PROTEIN"/>
    <property type="match status" value="1"/>
</dbReference>
<dbReference type="InterPro" id="IPR050763">
    <property type="entry name" value="ABC_transporter_ATP-binding"/>
</dbReference>
<name>A0A5P8FKQ9_9MICO</name>
<dbReference type="InterPro" id="IPR003439">
    <property type="entry name" value="ABC_transporter-like_ATP-bd"/>
</dbReference>
<dbReference type="GO" id="GO:0016887">
    <property type="term" value="F:ATP hydrolysis activity"/>
    <property type="evidence" value="ECO:0007669"/>
    <property type="project" value="InterPro"/>
</dbReference>
<evidence type="ECO:0000256" key="3">
    <source>
        <dbReference type="ARBA" id="ARBA00022448"/>
    </source>
</evidence>